<evidence type="ECO:0000313" key="3">
    <source>
        <dbReference type="Proteomes" id="UP001260072"/>
    </source>
</evidence>
<dbReference type="InterPro" id="IPR022183">
    <property type="entry name" value="DUF3710"/>
</dbReference>
<dbReference type="EMBL" id="JAVKGS010000002">
    <property type="protein sequence ID" value="MDR5692117.1"/>
    <property type="molecule type" value="Genomic_DNA"/>
</dbReference>
<keyword evidence="3" id="KW-1185">Reference proteome</keyword>
<name>A0ABU1FK31_9MICO</name>
<evidence type="ECO:0000313" key="2">
    <source>
        <dbReference type="EMBL" id="MDR5692117.1"/>
    </source>
</evidence>
<dbReference type="Pfam" id="PF12502">
    <property type="entry name" value="DUF3710"/>
    <property type="match status" value="1"/>
</dbReference>
<reference evidence="3" key="1">
    <citation type="submission" date="2023-07" db="EMBL/GenBank/DDBJ databases">
        <title>Description of three actinobacteria isolated from air of manufacturing shop in a pharmaceutical factory.</title>
        <authorList>
            <person name="Zhang D.-F."/>
        </authorList>
    </citation>
    <scope>NUCLEOTIDE SEQUENCE [LARGE SCALE GENOMIC DNA]</scope>
    <source>
        <strain evidence="3">CCTCC AB 2011122</strain>
    </source>
</reference>
<dbReference type="RefSeq" id="WP_310520649.1">
    <property type="nucleotide sequence ID" value="NZ_BAABBS010000002.1"/>
</dbReference>
<comment type="caution">
    <text evidence="2">The sequence shown here is derived from an EMBL/GenBank/DDBJ whole genome shotgun (WGS) entry which is preliminary data.</text>
</comment>
<organism evidence="2 3">
    <name type="scientific">Agromyces indicus</name>
    <dbReference type="NCBI Taxonomy" id="758919"/>
    <lineage>
        <taxon>Bacteria</taxon>
        <taxon>Bacillati</taxon>
        <taxon>Actinomycetota</taxon>
        <taxon>Actinomycetes</taxon>
        <taxon>Micrococcales</taxon>
        <taxon>Microbacteriaceae</taxon>
        <taxon>Agromyces</taxon>
    </lineage>
</organism>
<dbReference type="Proteomes" id="UP001260072">
    <property type="component" value="Unassembled WGS sequence"/>
</dbReference>
<feature type="compositionally biased region" description="Acidic residues" evidence="1">
    <location>
        <begin position="1"/>
        <end position="11"/>
    </location>
</feature>
<protein>
    <submittedName>
        <fullName evidence="2">DUF3710 domain-containing protein</fullName>
    </submittedName>
</protein>
<accession>A0ABU1FK31</accession>
<gene>
    <name evidence="2" type="ORF">RH861_08585</name>
</gene>
<feature type="region of interest" description="Disordered" evidence="1">
    <location>
        <begin position="1"/>
        <end position="37"/>
    </location>
</feature>
<evidence type="ECO:0000256" key="1">
    <source>
        <dbReference type="SAM" id="MobiDB-lite"/>
    </source>
</evidence>
<sequence>MSDIENIDDFPVDQPKSAPADRAANGPLDESEANPVRPYVDLGGVKVLPREGLHLRLEVEEGSKRVVAVGLDYANSTLQVQPFAAPRSSGLWHEIRDQIAEQIARQGGTTTVREGSFGPELLAQIPVTTADGQAGQMRLARFIGVDGPRWFLRGVIAGEAATNPAAAAKVEDLFRSIVVVRGDTPMPPRDLIPLRMPAPSSGGPGA</sequence>
<proteinExistence type="predicted"/>